<dbReference type="OrthoDB" id="9342527at2"/>
<name>A0A0S2KBL4_9GAMM</name>
<dbReference type="Proteomes" id="UP000065641">
    <property type="component" value="Chromosome"/>
</dbReference>
<dbReference type="RefSeq" id="WP_058021231.1">
    <property type="nucleotide sequence ID" value="NZ_CP013189.1"/>
</dbReference>
<evidence type="ECO:0000256" key="1">
    <source>
        <dbReference type="SAM" id="SignalP"/>
    </source>
</evidence>
<accession>A0A0S2KBL4</accession>
<dbReference type="KEGG" id="pspi:PS2015_1048"/>
<keyword evidence="3" id="KW-1185">Reference proteome</keyword>
<evidence type="ECO:0000313" key="2">
    <source>
        <dbReference type="EMBL" id="ALO45713.1"/>
    </source>
</evidence>
<gene>
    <name evidence="2" type="ORF">PS2015_1048</name>
</gene>
<dbReference type="STRING" id="1249552.PS2015_1048"/>
<feature type="signal peptide" evidence="1">
    <location>
        <begin position="1"/>
        <end position="25"/>
    </location>
</feature>
<evidence type="ECO:0008006" key="4">
    <source>
        <dbReference type="Google" id="ProtNLM"/>
    </source>
</evidence>
<sequence precursor="true">MTIHKFVITRYALFFAALSFSPLIAAQVPEVSGSTQRPPQTTEDLAEQSGLLQRTLESLQFDRTFRWLEEQRDDMSRGVSYVGRSFDDWLAGDVEADELNESYVQIRLNQRIGRHDTYFSNARISGRLDLPRASERWKLIFESENREQNSLRDQRLSNINASDFTGGFSYEHPERNGWRINHDIGLRAKLPVDLFYRLRSRYSVDLNEDWYLGFTNRIYYYNQDGWGQDSRLFFTRTIDPVWNFRLETQVNYEHQERLTEFAQSFALHQQIGERENMVYELGLLGKNRPVSEVDSYFAQMVYRRAIYEDWLILEVVPQLLFEYRYDWEPDPRVQLNLEVYFFE</sequence>
<reference evidence="2 3" key="1">
    <citation type="submission" date="2015-11" db="EMBL/GenBank/DDBJ databases">
        <authorList>
            <person name="Zhang Y."/>
            <person name="Guo Z."/>
        </authorList>
    </citation>
    <scope>NUCLEOTIDE SEQUENCE [LARGE SCALE GENOMIC DNA]</scope>
    <source>
        <strain evidence="2 3">KCTC 32221</strain>
    </source>
</reference>
<proteinExistence type="predicted"/>
<evidence type="ECO:0000313" key="3">
    <source>
        <dbReference type="Proteomes" id="UP000065641"/>
    </source>
</evidence>
<feature type="chain" id="PRO_5006601438" description="DUF481 domain-containing protein" evidence="1">
    <location>
        <begin position="26"/>
        <end position="343"/>
    </location>
</feature>
<protein>
    <recommendedName>
        <fullName evidence="4">DUF481 domain-containing protein</fullName>
    </recommendedName>
</protein>
<organism evidence="2 3">
    <name type="scientific">Pseudohongiella spirulinae</name>
    <dbReference type="NCBI Taxonomy" id="1249552"/>
    <lineage>
        <taxon>Bacteria</taxon>
        <taxon>Pseudomonadati</taxon>
        <taxon>Pseudomonadota</taxon>
        <taxon>Gammaproteobacteria</taxon>
        <taxon>Pseudomonadales</taxon>
        <taxon>Pseudohongiellaceae</taxon>
        <taxon>Pseudohongiella</taxon>
    </lineage>
</organism>
<keyword evidence="1" id="KW-0732">Signal</keyword>
<dbReference type="AlphaFoldDB" id="A0A0S2KBL4"/>
<dbReference type="EMBL" id="CP013189">
    <property type="protein sequence ID" value="ALO45713.1"/>
    <property type="molecule type" value="Genomic_DNA"/>
</dbReference>